<keyword evidence="1" id="KW-0648">Protein biosynthesis</keyword>
<comment type="similarity">
    <text evidence="1">Belongs to the eukaryotic initiation factor 4E family.</text>
</comment>
<dbReference type="InterPro" id="IPR019770">
    <property type="entry name" value="TIF_eIF_4E_CS"/>
</dbReference>
<dbReference type="SUPFAM" id="SSF55418">
    <property type="entry name" value="eIF4e-like"/>
    <property type="match status" value="1"/>
</dbReference>
<reference evidence="3 4" key="1">
    <citation type="journal article" date="2018" name="PLoS Pathog.">
        <title>Evolution of structural diversity of trichothecenes, a family of toxins produced by plant pathogenic and entomopathogenic fungi.</title>
        <authorList>
            <person name="Proctor R.H."/>
            <person name="McCormick S.P."/>
            <person name="Kim H.S."/>
            <person name="Cardoza R.E."/>
            <person name="Stanley A.M."/>
            <person name="Lindo L."/>
            <person name="Kelly A."/>
            <person name="Brown D.W."/>
            <person name="Lee T."/>
            <person name="Vaughan M.M."/>
            <person name="Alexander N.J."/>
            <person name="Busman M."/>
            <person name="Gutierrez S."/>
        </authorList>
    </citation>
    <scope>NUCLEOTIDE SEQUENCE [LARGE SCALE GENOMIC DNA]</scope>
    <source>
        <strain evidence="3 4">IBT 40837</strain>
    </source>
</reference>
<dbReference type="PROSITE" id="PS00813">
    <property type="entry name" value="IF4E"/>
    <property type="match status" value="1"/>
</dbReference>
<dbReference type="GO" id="GO:0016281">
    <property type="term" value="C:eukaryotic translation initiation factor 4F complex"/>
    <property type="evidence" value="ECO:0007669"/>
    <property type="project" value="TreeGrafter"/>
</dbReference>
<dbReference type="Proteomes" id="UP000266272">
    <property type="component" value="Unassembled WGS sequence"/>
</dbReference>
<keyword evidence="4" id="KW-1185">Reference proteome</keyword>
<evidence type="ECO:0000256" key="2">
    <source>
        <dbReference type="SAM" id="MobiDB-lite"/>
    </source>
</evidence>
<dbReference type="GO" id="GO:0003743">
    <property type="term" value="F:translation initiation factor activity"/>
    <property type="evidence" value="ECO:0007669"/>
    <property type="project" value="UniProtKB-KW"/>
</dbReference>
<feature type="compositionally biased region" description="Polar residues" evidence="2">
    <location>
        <begin position="102"/>
        <end position="113"/>
    </location>
</feature>
<name>A0A395NC67_TRIAR</name>
<feature type="region of interest" description="Disordered" evidence="2">
    <location>
        <begin position="388"/>
        <end position="427"/>
    </location>
</feature>
<dbReference type="STRING" id="490622.A0A395NC67"/>
<dbReference type="InterPro" id="IPR023398">
    <property type="entry name" value="TIF_eIF4e-like"/>
</dbReference>
<organism evidence="3 4">
    <name type="scientific">Trichoderma arundinaceum</name>
    <dbReference type="NCBI Taxonomy" id="490622"/>
    <lineage>
        <taxon>Eukaryota</taxon>
        <taxon>Fungi</taxon>
        <taxon>Dikarya</taxon>
        <taxon>Ascomycota</taxon>
        <taxon>Pezizomycotina</taxon>
        <taxon>Sordariomycetes</taxon>
        <taxon>Hypocreomycetidae</taxon>
        <taxon>Hypocreales</taxon>
        <taxon>Hypocreaceae</taxon>
        <taxon>Trichoderma</taxon>
    </lineage>
</organism>
<gene>
    <name evidence="3" type="ORF">TARUN_8719</name>
</gene>
<evidence type="ECO:0000256" key="1">
    <source>
        <dbReference type="RuleBase" id="RU004374"/>
    </source>
</evidence>
<dbReference type="OrthoDB" id="590761at2759"/>
<evidence type="ECO:0000313" key="4">
    <source>
        <dbReference type="Proteomes" id="UP000266272"/>
    </source>
</evidence>
<feature type="region of interest" description="Disordered" evidence="2">
    <location>
        <begin position="1"/>
        <end position="147"/>
    </location>
</feature>
<protein>
    <submittedName>
        <fullName evidence="3">Eukaryotic translation initiation factor 4e type 2</fullName>
    </submittedName>
</protein>
<dbReference type="PANTHER" id="PTHR11960">
    <property type="entry name" value="EUKARYOTIC TRANSLATION INITIATION FACTOR 4E RELATED"/>
    <property type="match status" value="1"/>
</dbReference>
<dbReference type="AlphaFoldDB" id="A0A395NC67"/>
<sequence length="427" mass="47053">MASPQRPPKERREGFFRAANRNPSSPKFSRAAPERIEKHSIAFHPDPSSDTSRLPFDPRISFPERGVPPPPRITSIKTRRNPQQGLMENLWTRRTKYDDPSSKLSLATPSNGANGMGGGDPASRSATVKSSHGKSNPFNTTPGSGLVSPTGGASSAFGLGSGAFASFGSFGSAKTPKSGGNPFDTAMGSAVAKQNASKDTVKPVARPPNMASISESKASEPPAGATQIHMLKDAWSFWYRPPISKAHGFIEYENTLHGIATVRSAEEFWQIYSHLKRPSNLPVVSDYHLFKKDIRPIWEDEVNRKGGKWVVRLKKGVADRYWEDLLLSLIGDQFGDAGEDVCGAVLSMRNGEDILSIWTRTDGGRVLKIRETMKQVLNFPANTRLEFKSHDSSIQQRTAIDEQRREKASQHHTDKRHTTNSSKQSFE</sequence>
<dbReference type="PANTHER" id="PTHR11960:SF18">
    <property type="entry name" value="EUKARYOTIC TRANSLATION INITIATION FACTOR 4E HOMOLOGOUS PROTEIN, ISOFORM B"/>
    <property type="match status" value="1"/>
</dbReference>
<accession>A0A395NC67</accession>
<comment type="caution">
    <text evidence="3">The sequence shown here is derived from an EMBL/GenBank/DDBJ whole genome shotgun (WGS) entry which is preliminary data.</text>
</comment>
<evidence type="ECO:0000313" key="3">
    <source>
        <dbReference type="EMBL" id="RFU73534.1"/>
    </source>
</evidence>
<keyword evidence="1" id="KW-0694">RNA-binding</keyword>
<dbReference type="Gene3D" id="3.30.760.10">
    <property type="entry name" value="RNA Cap, Translation Initiation Factor Eif4e"/>
    <property type="match status" value="1"/>
</dbReference>
<proteinExistence type="inferred from homology"/>
<feature type="compositionally biased region" description="Basic and acidic residues" evidence="2">
    <location>
        <begin position="399"/>
        <end position="412"/>
    </location>
</feature>
<dbReference type="FunFam" id="3.30.760.10:FF:000015">
    <property type="entry name" value="Translation initiation factor eIF4E3, putative"/>
    <property type="match status" value="1"/>
</dbReference>
<dbReference type="GO" id="GO:0000340">
    <property type="term" value="F:RNA 7-methylguanosine cap binding"/>
    <property type="evidence" value="ECO:0007669"/>
    <property type="project" value="TreeGrafter"/>
</dbReference>
<keyword evidence="1 3" id="KW-0396">Initiation factor</keyword>
<dbReference type="InterPro" id="IPR001040">
    <property type="entry name" value="TIF_eIF_4E"/>
</dbReference>
<dbReference type="Pfam" id="PF01652">
    <property type="entry name" value="IF4E"/>
    <property type="match status" value="1"/>
</dbReference>
<feature type="region of interest" description="Disordered" evidence="2">
    <location>
        <begin position="174"/>
        <end position="222"/>
    </location>
</feature>
<feature type="compositionally biased region" description="Polar residues" evidence="2">
    <location>
        <begin position="124"/>
        <end position="143"/>
    </location>
</feature>
<dbReference type="EMBL" id="PXOA01000638">
    <property type="protein sequence ID" value="RFU73534.1"/>
    <property type="molecule type" value="Genomic_DNA"/>
</dbReference>